<dbReference type="GeneID" id="43644596"/>
<accession>A0A5N6SLD2</accession>
<keyword evidence="2" id="KW-1185">Reference proteome</keyword>
<proteinExistence type="predicted"/>
<protein>
    <submittedName>
        <fullName evidence="1">Uncharacterized protein</fullName>
    </submittedName>
</protein>
<name>A0A5N6SLD2_ASPPS</name>
<dbReference type="AlphaFoldDB" id="A0A5N6SLD2"/>
<dbReference type="RefSeq" id="XP_031911418.1">
    <property type="nucleotide sequence ID" value="XM_032060386.1"/>
</dbReference>
<gene>
    <name evidence="1" type="ORF">BDV38DRAFT_284990</name>
</gene>
<evidence type="ECO:0000313" key="1">
    <source>
        <dbReference type="EMBL" id="KAE8135355.1"/>
    </source>
</evidence>
<evidence type="ECO:0000313" key="2">
    <source>
        <dbReference type="Proteomes" id="UP000325672"/>
    </source>
</evidence>
<dbReference type="OrthoDB" id="2104739at2759"/>
<sequence length="316" mass="36032">MSTDGESDESWPLLADEGRKRIARYQPQNRAYDEMVKPSLCAFIDWLPEGGRESIARDCIKATTDDDLYQVFKNLFTGLAIPMKTRSKLPSVTDSPDPNRQNNVEVIAGILDQFNTRGQDFHHGCLRRDSYKCVITGEMDTKHWESLGCPEGIDFAPTEGAHIIPFTYASWDTSTGRAKAWEVLYRCFPGSVHDQFGPFNIVLQPTNLMNKYEVKYFYKYPPSDRRLLPETIELKKAKDTEQLALPNRALLDCHYRLAEILNASGLGEIIERHADRWKNLKVSTYNAVIREDGGTNIGEFLDAGLWQYIIAQRNEA</sequence>
<dbReference type="Proteomes" id="UP000325672">
    <property type="component" value="Unassembled WGS sequence"/>
</dbReference>
<dbReference type="EMBL" id="ML743594">
    <property type="protein sequence ID" value="KAE8135355.1"/>
    <property type="molecule type" value="Genomic_DNA"/>
</dbReference>
<organism evidence="1 2">
    <name type="scientific">Aspergillus pseudotamarii</name>
    <dbReference type="NCBI Taxonomy" id="132259"/>
    <lineage>
        <taxon>Eukaryota</taxon>
        <taxon>Fungi</taxon>
        <taxon>Dikarya</taxon>
        <taxon>Ascomycota</taxon>
        <taxon>Pezizomycotina</taxon>
        <taxon>Eurotiomycetes</taxon>
        <taxon>Eurotiomycetidae</taxon>
        <taxon>Eurotiales</taxon>
        <taxon>Aspergillaceae</taxon>
        <taxon>Aspergillus</taxon>
        <taxon>Aspergillus subgen. Circumdati</taxon>
    </lineage>
</organism>
<reference evidence="1 2" key="1">
    <citation type="submission" date="2019-04" db="EMBL/GenBank/DDBJ databases">
        <title>Friends and foes A comparative genomics study of 23 Aspergillus species from section Flavi.</title>
        <authorList>
            <consortium name="DOE Joint Genome Institute"/>
            <person name="Kjaerbolling I."/>
            <person name="Vesth T."/>
            <person name="Frisvad J.C."/>
            <person name="Nybo J.L."/>
            <person name="Theobald S."/>
            <person name="Kildgaard S."/>
            <person name="Isbrandt T."/>
            <person name="Kuo A."/>
            <person name="Sato A."/>
            <person name="Lyhne E.K."/>
            <person name="Kogle M.E."/>
            <person name="Wiebenga A."/>
            <person name="Kun R.S."/>
            <person name="Lubbers R.J."/>
            <person name="Makela M.R."/>
            <person name="Barry K."/>
            <person name="Chovatia M."/>
            <person name="Clum A."/>
            <person name="Daum C."/>
            <person name="Haridas S."/>
            <person name="He G."/>
            <person name="LaButti K."/>
            <person name="Lipzen A."/>
            <person name="Mondo S."/>
            <person name="Riley R."/>
            <person name="Salamov A."/>
            <person name="Simmons B.A."/>
            <person name="Magnuson J.K."/>
            <person name="Henrissat B."/>
            <person name="Mortensen U.H."/>
            <person name="Larsen T.O."/>
            <person name="Devries R.P."/>
            <person name="Grigoriev I.V."/>
            <person name="Machida M."/>
            <person name="Baker S.E."/>
            <person name="Andersen M.R."/>
        </authorList>
    </citation>
    <scope>NUCLEOTIDE SEQUENCE [LARGE SCALE GENOMIC DNA]</scope>
    <source>
        <strain evidence="1 2">CBS 117625</strain>
    </source>
</reference>